<dbReference type="Gene3D" id="3.40.50.300">
    <property type="entry name" value="P-loop containing nucleotide triphosphate hydrolases"/>
    <property type="match status" value="1"/>
</dbReference>
<protein>
    <recommendedName>
        <fullName evidence="7">UBC core domain-containing protein</fullName>
    </recommendedName>
</protein>
<dbReference type="FunFam" id="3.40.50.300:FF:000030">
    <property type="entry name" value="26S protease regulatory subunit 8"/>
    <property type="match status" value="1"/>
</dbReference>
<feature type="domain" description="UBC core" evidence="7">
    <location>
        <begin position="533"/>
        <end position="690"/>
    </location>
</feature>
<dbReference type="PROSITE" id="PS50127">
    <property type="entry name" value="UBC_2"/>
    <property type="match status" value="1"/>
</dbReference>
<evidence type="ECO:0000313" key="8">
    <source>
        <dbReference type="EMBL" id="KAL3109712.1"/>
    </source>
</evidence>
<dbReference type="SUPFAM" id="SSF52540">
    <property type="entry name" value="P-loop containing nucleoside triphosphate hydrolases"/>
    <property type="match status" value="1"/>
</dbReference>
<keyword evidence="4" id="KW-0067">ATP-binding</keyword>
<name>A0ABD2L3C7_9BILA</name>
<dbReference type="Gene3D" id="1.10.8.60">
    <property type="match status" value="1"/>
</dbReference>
<keyword evidence="6" id="KW-0175">Coiled coil</keyword>
<dbReference type="InterPro" id="IPR027417">
    <property type="entry name" value="P-loop_NTPase"/>
</dbReference>
<organism evidence="8 9">
    <name type="scientific">Heterodera trifolii</name>
    <dbReference type="NCBI Taxonomy" id="157864"/>
    <lineage>
        <taxon>Eukaryota</taxon>
        <taxon>Metazoa</taxon>
        <taxon>Ecdysozoa</taxon>
        <taxon>Nematoda</taxon>
        <taxon>Chromadorea</taxon>
        <taxon>Rhabditida</taxon>
        <taxon>Tylenchina</taxon>
        <taxon>Tylenchomorpha</taxon>
        <taxon>Tylenchoidea</taxon>
        <taxon>Heteroderidae</taxon>
        <taxon>Heteroderinae</taxon>
        <taxon>Heterodera</taxon>
    </lineage>
</organism>
<evidence type="ECO:0000256" key="6">
    <source>
        <dbReference type="SAM" id="Coils"/>
    </source>
</evidence>
<dbReference type="SMART" id="SM00212">
    <property type="entry name" value="UBCc"/>
    <property type="match status" value="1"/>
</dbReference>
<dbReference type="SUPFAM" id="SSF54495">
    <property type="entry name" value="UBC-like"/>
    <property type="match status" value="1"/>
</dbReference>
<keyword evidence="2" id="KW-0963">Cytoplasm</keyword>
<evidence type="ECO:0000256" key="2">
    <source>
        <dbReference type="ARBA" id="ARBA00022490"/>
    </source>
</evidence>
<keyword evidence="3" id="KW-0547">Nucleotide-binding</keyword>
<dbReference type="GO" id="GO:0005524">
    <property type="term" value="F:ATP binding"/>
    <property type="evidence" value="ECO:0007669"/>
    <property type="project" value="UniProtKB-KW"/>
</dbReference>
<dbReference type="Pfam" id="PF00179">
    <property type="entry name" value="UQ_con"/>
    <property type="match status" value="1"/>
</dbReference>
<evidence type="ECO:0000256" key="4">
    <source>
        <dbReference type="ARBA" id="ARBA00022840"/>
    </source>
</evidence>
<dbReference type="EMBL" id="JBICBT010000558">
    <property type="protein sequence ID" value="KAL3109712.1"/>
    <property type="molecule type" value="Genomic_DNA"/>
</dbReference>
<dbReference type="Gene3D" id="2.40.50.140">
    <property type="entry name" value="Nucleic acid-binding proteins"/>
    <property type="match status" value="1"/>
</dbReference>
<dbReference type="InterPro" id="IPR016135">
    <property type="entry name" value="UBQ-conjugating_enzyme/RWD"/>
</dbReference>
<dbReference type="Proteomes" id="UP001620626">
    <property type="component" value="Unassembled WGS sequence"/>
</dbReference>
<comment type="caution">
    <text evidence="8">The sequence shown here is derived from an EMBL/GenBank/DDBJ whole genome shotgun (WGS) entry which is preliminary data.</text>
</comment>
<dbReference type="InterPro" id="IPR003960">
    <property type="entry name" value="ATPase_AAA_CS"/>
</dbReference>
<dbReference type="AlphaFoldDB" id="A0ABD2L3C7"/>
<evidence type="ECO:0000256" key="3">
    <source>
        <dbReference type="ARBA" id="ARBA00022741"/>
    </source>
</evidence>
<dbReference type="InterPro" id="IPR012340">
    <property type="entry name" value="NA-bd_OB-fold"/>
</dbReference>
<dbReference type="SMART" id="SM00382">
    <property type="entry name" value="AAA"/>
    <property type="match status" value="1"/>
</dbReference>
<dbReference type="InterPro" id="IPR041569">
    <property type="entry name" value="AAA_lid_3"/>
</dbReference>
<gene>
    <name evidence="8" type="ORF">niasHT_018123</name>
</gene>
<dbReference type="InterPro" id="IPR050221">
    <property type="entry name" value="26S_Proteasome_ATPase"/>
</dbReference>
<reference evidence="8 9" key="1">
    <citation type="submission" date="2024-10" db="EMBL/GenBank/DDBJ databases">
        <authorList>
            <person name="Kim D."/>
        </authorList>
    </citation>
    <scope>NUCLEOTIDE SEQUENCE [LARGE SCALE GENOMIC DNA]</scope>
    <source>
        <strain evidence="8">BH-2024</strain>
    </source>
</reference>
<keyword evidence="5" id="KW-0647">Proteasome</keyword>
<dbReference type="PANTHER" id="PTHR23073">
    <property type="entry name" value="26S PROTEASOME REGULATORY SUBUNIT"/>
    <property type="match status" value="1"/>
</dbReference>
<dbReference type="Pfam" id="PF17862">
    <property type="entry name" value="AAA_lid_3"/>
    <property type="match status" value="1"/>
</dbReference>
<accession>A0ABD2L3C7</accession>
<dbReference type="GO" id="GO:0000502">
    <property type="term" value="C:proteasome complex"/>
    <property type="evidence" value="ECO:0007669"/>
    <property type="project" value="UniProtKB-KW"/>
</dbReference>
<evidence type="ECO:0000256" key="1">
    <source>
        <dbReference type="ARBA" id="ARBA00006914"/>
    </source>
</evidence>
<keyword evidence="9" id="KW-1185">Reference proteome</keyword>
<evidence type="ECO:0000313" key="9">
    <source>
        <dbReference type="Proteomes" id="UP001620626"/>
    </source>
</evidence>
<dbReference type="InterPro" id="IPR003959">
    <property type="entry name" value="ATPase_AAA_core"/>
</dbReference>
<sequence>MAHPAGDVTDAEVLEMSSAQIDERVQQLDEEIRIMRDEMRKIAYNIKTLGTKTKENNKQMKKYMKMPWQVANVVEILDLADDQAEGVEEGSSSDLDALQKRGAVIKISKGLVMFLPRIGLVGPDELKPGDLIGVNDDTFHIIAKLPPHFDRRVKAMEVVEKPTETYSEIGGCETQIKELKEAIVLPMTKKELFIKIGIHPPKGVLMYGPPGTGKTLLARAVASQTQATFLRLSGTLLNQVGLGDGAKMVQNAFELAKQKAPAIIFIDELDAIGTKRFDASDTGDRDIQRTMLELLNQLDGFQPNDDIKVIAATNRVDVLDPALLRSGRFDRKIEFPAPNEKGREQILRIHSRRMNVDKNVNFVELSRCIEDFNGAQCRAVCVEAGMVALRRDSTKILHEDFMDGILEGRFLGNIFSFYSIFLITDQFIWNSQCFSPFLAFSNASSRANFIIVILRLRNSVVPFDLTNELTEERLTLKSANNDEEDFLLIRCPISRNENQWTKWEKDKRDGFAHEIVTIFPAFLCRALPCFPLLMSASLARQLVELQTNPTDGFAVRGLVDDNIFKWQVTSLRRRHFLAQLDFPISYPQHPPKMRFITNILHPNGNHQSLQGWLCVHQYSPSAGRRTTWRREGCITLAACAHGGVYRHLSQIHAVEPNFLSPANLEALLMFRINPQRYNERVKQCVKESNVALESDYRDIPTNDGQGRRAQ</sequence>
<feature type="coiled-coil region" evidence="6">
    <location>
        <begin position="11"/>
        <end position="38"/>
    </location>
</feature>
<proteinExistence type="inferred from homology"/>
<evidence type="ECO:0000259" key="7">
    <source>
        <dbReference type="PROSITE" id="PS50127"/>
    </source>
</evidence>
<dbReference type="Gene3D" id="3.10.110.10">
    <property type="entry name" value="Ubiquitin Conjugating Enzyme"/>
    <property type="match status" value="1"/>
</dbReference>
<dbReference type="InterPro" id="IPR000608">
    <property type="entry name" value="UBC"/>
</dbReference>
<dbReference type="Pfam" id="PF00004">
    <property type="entry name" value="AAA"/>
    <property type="match status" value="1"/>
</dbReference>
<dbReference type="FunFam" id="1.10.8.60:FF:000009">
    <property type="entry name" value="26S protease regulatory subunit 6A"/>
    <property type="match status" value="1"/>
</dbReference>
<evidence type="ECO:0000256" key="5">
    <source>
        <dbReference type="ARBA" id="ARBA00022942"/>
    </source>
</evidence>
<dbReference type="PROSITE" id="PS00674">
    <property type="entry name" value="AAA"/>
    <property type="match status" value="1"/>
</dbReference>
<comment type="similarity">
    <text evidence="1">Belongs to the AAA ATPase family.</text>
</comment>
<dbReference type="InterPro" id="IPR003593">
    <property type="entry name" value="AAA+_ATPase"/>
</dbReference>